<evidence type="ECO:0000256" key="1">
    <source>
        <dbReference type="ARBA" id="ARBA00023054"/>
    </source>
</evidence>
<dbReference type="EMBL" id="JALLPB020000199">
    <property type="protein sequence ID" value="KAL3815438.1"/>
    <property type="molecule type" value="Genomic_DNA"/>
</dbReference>
<dbReference type="Proteomes" id="UP001530377">
    <property type="component" value="Unassembled WGS sequence"/>
</dbReference>
<dbReference type="AlphaFoldDB" id="A0ABD3RRE5"/>
<dbReference type="PANTHER" id="PTHR32083">
    <property type="entry name" value="CILIA AND FLAGELLA-ASSOCIATED PROTEIN 58-RELATED"/>
    <property type="match status" value="1"/>
</dbReference>
<name>A0ABD3RRE5_9STRA</name>
<evidence type="ECO:0000313" key="4">
    <source>
        <dbReference type="EMBL" id="KAL3815438.1"/>
    </source>
</evidence>
<feature type="coiled-coil region" evidence="2">
    <location>
        <begin position="71"/>
        <end position="483"/>
    </location>
</feature>
<organism evidence="4 5">
    <name type="scientific">Cyclostephanos tholiformis</name>
    <dbReference type="NCBI Taxonomy" id="382380"/>
    <lineage>
        <taxon>Eukaryota</taxon>
        <taxon>Sar</taxon>
        <taxon>Stramenopiles</taxon>
        <taxon>Ochrophyta</taxon>
        <taxon>Bacillariophyta</taxon>
        <taxon>Coscinodiscophyceae</taxon>
        <taxon>Thalassiosirophycidae</taxon>
        <taxon>Stephanodiscales</taxon>
        <taxon>Stephanodiscaceae</taxon>
        <taxon>Cyclostephanos</taxon>
    </lineage>
</organism>
<feature type="domain" description="Cilia- and flagella-associated protein 58 central coiled coil" evidence="3">
    <location>
        <begin position="350"/>
        <end position="654"/>
    </location>
</feature>
<keyword evidence="5" id="KW-1185">Reference proteome</keyword>
<dbReference type="InterPro" id="IPR049270">
    <property type="entry name" value="CFAP58_CC"/>
</dbReference>
<protein>
    <recommendedName>
        <fullName evidence="3">Cilia- and flagella-associated protein 58 central coiled coil domain-containing protein</fullName>
    </recommendedName>
</protein>
<accession>A0ABD3RRE5</accession>
<keyword evidence="1 2" id="KW-0175">Coiled coil</keyword>
<evidence type="ECO:0000256" key="2">
    <source>
        <dbReference type="SAM" id="Coils"/>
    </source>
</evidence>
<evidence type="ECO:0000313" key="5">
    <source>
        <dbReference type="Proteomes" id="UP001530377"/>
    </source>
</evidence>
<evidence type="ECO:0000259" key="3">
    <source>
        <dbReference type="Pfam" id="PF21771"/>
    </source>
</evidence>
<dbReference type="PANTHER" id="PTHR32083:SF0">
    <property type="entry name" value="CILIA AND FLAGELLA-ASSOCIATED PROTEIN 58"/>
    <property type="match status" value="1"/>
</dbReference>
<reference evidence="4 5" key="1">
    <citation type="submission" date="2024-10" db="EMBL/GenBank/DDBJ databases">
        <title>Updated reference genomes for cyclostephanoid diatoms.</title>
        <authorList>
            <person name="Roberts W.R."/>
            <person name="Alverson A.J."/>
        </authorList>
    </citation>
    <scope>NUCLEOTIDE SEQUENCE [LARGE SCALE GENOMIC DNA]</scope>
    <source>
        <strain evidence="4 5">AJA228-03</strain>
    </source>
</reference>
<sequence>MSNDEPIQNCHLHELVSSSTSNSATKDAESGLEYANVIPVETAIHNNNASLVDLCETVLCHTQDASGLPPNESLQSSNNSMERQVETLKTLLQSALGREENAKVTVQSLQSELERLTDLLDRNVILIARKDNEAEQLLHDLVDWKSQATSANERMTAKDIECQKLQSQKEQLQVSYSEIMENSVLQKEHLAEKNDEVKRENERRLRLEMELESVQTKLQAKTQECIDKQYAAATCQSKVASLEKNLLEAKKATSLKVQELNEEIAKSENLVKVKAEQKKALTEQLEKNAQFQIEQKKLLVEHNQLILEKAELERNLEAEHKSFLRLQQLADDSKVSLRKSDDDVQLLNKEVEKLRRRENEFNREILILKREHSVQLGRIQSSEDIVKKSYSEIEDKEKKITSLEIELAEAKNLSAKQDHLSCRLEGECDGLRHQLKETQVHCQRVIDENKMLENQSKVLNKMIEDLQNQIEIQTRSTEKIKEECNNVLTDLKDSQKAILVLQQEKKDDHHLLDTLRSELSNKESDLIKETYACSREKAQKDIYADEISRLKKSVAQNEDEIRIHQSDARRLGTAIRKLEDSVTVRTREYDHVLLERDILGSSLIRRNDELALMYEKIKILQSTQRRGELQYNARLDDIRILKIKARDLQRQLAIAQGGQAGYEELSRKLTASQKELIRERLKVKALSDELENPINVHRWHKLEGSDPKSFDMIQKIQILQKRLLQKSEEVVKKNGIIRDHEKRQLDMEKDLARQPGPEMAEQLLFYQNDVSTKIKQMKAMASELNMHQTQINEYKREIENLETEVLNYKKKYFEQKKRETLRELAANTKNIKTPPSFAVDVKRAKEEYNTSTAKISTMGGIFGTK</sequence>
<proteinExistence type="predicted"/>
<comment type="caution">
    <text evidence="4">The sequence shown here is derived from an EMBL/GenBank/DDBJ whole genome shotgun (WGS) entry which is preliminary data.</text>
</comment>
<gene>
    <name evidence="4" type="ORF">ACHAXA_009183</name>
</gene>
<feature type="coiled-coil region" evidence="2">
    <location>
        <begin position="777"/>
        <end position="818"/>
    </location>
</feature>
<dbReference type="Pfam" id="PF21771">
    <property type="entry name" value="CFAP58_CC"/>
    <property type="match status" value="1"/>
</dbReference>